<keyword evidence="2 5" id="KW-0812">Transmembrane</keyword>
<accession>A0ABV8Q0S7</accession>
<feature type="transmembrane region" description="Helical" evidence="5">
    <location>
        <begin position="58"/>
        <end position="78"/>
    </location>
</feature>
<dbReference type="EMBL" id="JBHSDC010000022">
    <property type="protein sequence ID" value="MFC4232556.1"/>
    <property type="molecule type" value="Genomic_DNA"/>
</dbReference>
<comment type="caution">
    <text evidence="7">The sequence shown here is derived from an EMBL/GenBank/DDBJ whole genome shotgun (WGS) entry which is preliminary data.</text>
</comment>
<evidence type="ECO:0000256" key="5">
    <source>
        <dbReference type="SAM" id="Phobius"/>
    </source>
</evidence>
<sequence length="240" mass="27026">MSKISILTPQNIELEYDLASLGDRIVAAIIDRLILIAYGIIILVIATQANFSGDIMQLFIFVISLPIIFYSLLSEVFMNGQTIGKRVMKIKVISINGNQPTFSQYLLRWLFRIIDLWMTGSILGIIMIAVNEKRQRLGDIVAGTTLIKTTPRTSINDTLYVPVAETNYKATYPEVINLKDSDIQLVKEVIMNVHKSGNTLLAYQTMQKIETVLNIKSQHEPLTFLYAVLSDYNHLSIIAS</sequence>
<feature type="domain" description="RDD" evidence="6">
    <location>
        <begin position="18"/>
        <end position="143"/>
    </location>
</feature>
<dbReference type="Proteomes" id="UP001595906">
    <property type="component" value="Unassembled WGS sequence"/>
</dbReference>
<comment type="subcellular location">
    <subcellularLocation>
        <location evidence="1">Membrane</location>
        <topology evidence="1">Multi-pass membrane protein</topology>
    </subcellularLocation>
</comment>
<evidence type="ECO:0000256" key="1">
    <source>
        <dbReference type="ARBA" id="ARBA00004141"/>
    </source>
</evidence>
<feature type="transmembrane region" description="Helical" evidence="5">
    <location>
        <begin position="25"/>
        <end position="46"/>
    </location>
</feature>
<keyword evidence="3 5" id="KW-1133">Transmembrane helix</keyword>
<reference evidence="8" key="1">
    <citation type="journal article" date="2019" name="Int. J. Syst. Evol. Microbiol.">
        <title>The Global Catalogue of Microorganisms (GCM) 10K type strain sequencing project: providing services to taxonomists for standard genome sequencing and annotation.</title>
        <authorList>
            <consortium name="The Broad Institute Genomics Platform"/>
            <consortium name="The Broad Institute Genome Sequencing Center for Infectious Disease"/>
            <person name="Wu L."/>
            <person name="Ma J."/>
        </authorList>
    </citation>
    <scope>NUCLEOTIDE SEQUENCE [LARGE SCALE GENOMIC DNA]</scope>
    <source>
        <strain evidence="8">CECT 8010</strain>
    </source>
</reference>
<dbReference type="PANTHER" id="PTHR38480">
    <property type="entry name" value="SLR0254 PROTEIN"/>
    <property type="match status" value="1"/>
</dbReference>
<dbReference type="PANTHER" id="PTHR38480:SF1">
    <property type="entry name" value="SLR0254 PROTEIN"/>
    <property type="match status" value="1"/>
</dbReference>
<evidence type="ECO:0000259" key="6">
    <source>
        <dbReference type="Pfam" id="PF06271"/>
    </source>
</evidence>
<gene>
    <name evidence="7" type="ORF">ACFOW1_11675</name>
</gene>
<name>A0ABV8Q0S7_9BACT</name>
<evidence type="ECO:0000256" key="4">
    <source>
        <dbReference type="ARBA" id="ARBA00023136"/>
    </source>
</evidence>
<evidence type="ECO:0000256" key="3">
    <source>
        <dbReference type="ARBA" id="ARBA00022989"/>
    </source>
</evidence>
<evidence type="ECO:0000313" key="8">
    <source>
        <dbReference type="Proteomes" id="UP001595906"/>
    </source>
</evidence>
<dbReference type="RefSeq" id="WP_379014459.1">
    <property type="nucleotide sequence ID" value="NZ_JBHSDC010000022.1"/>
</dbReference>
<proteinExistence type="predicted"/>
<protein>
    <submittedName>
        <fullName evidence="7">RDD family protein</fullName>
    </submittedName>
</protein>
<keyword evidence="4 5" id="KW-0472">Membrane</keyword>
<dbReference type="InterPro" id="IPR010432">
    <property type="entry name" value="RDD"/>
</dbReference>
<feature type="transmembrane region" description="Helical" evidence="5">
    <location>
        <begin position="109"/>
        <end position="130"/>
    </location>
</feature>
<keyword evidence="8" id="KW-1185">Reference proteome</keyword>
<evidence type="ECO:0000313" key="7">
    <source>
        <dbReference type="EMBL" id="MFC4232556.1"/>
    </source>
</evidence>
<organism evidence="7 8">
    <name type="scientific">Parasediminibacterium paludis</name>
    <dbReference type="NCBI Taxonomy" id="908966"/>
    <lineage>
        <taxon>Bacteria</taxon>
        <taxon>Pseudomonadati</taxon>
        <taxon>Bacteroidota</taxon>
        <taxon>Chitinophagia</taxon>
        <taxon>Chitinophagales</taxon>
        <taxon>Chitinophagaceae</taxon>
        <taxon>Parasediminibacterium</taxon>
    </lineage>
</organism>
<dbReference type="Pfam" id="PF06271">
    <property type="entry name" value="RDD"/>
    <property type="match status" value="1"/>
</dbReference>
<evidence type="ECO:0000256" key="2">
    <source>
        <dbReference type="ARBA" id="ARBA00022692"/>
    </source>
</evidence>